<reference evidence="2 3" key="1">
    <citation type="submission" date="2018-11" db="EMBL/GenBank/DDBJ databases">
        <title>Genomic Encyclopedia of Type Strains, Phase IV (KMG-IV): sequencing the most valuable type-strain genomes for metagenomic binning, comparative biology and taxonomic classification.</title>
        <authorList>
            <person name="Goeker M."/>
        </authorList>
    </citation>
    <scope>NUCLEOTIDE SEQUENCE [LARGE SCALE GENOMIC DNA]</scope>
    <source>
        <strain evidence="2 3">DSM 100316</strain>
    </source>
</reference>
<evidence type="ECO:0000313" key="2">
    <source>
        <dbReference type="EMBL" id="ROS04935.1"/>
    </source>
</evidence>
<dbReference type="Pfam" id="PF11743">
    <property type="entry name" value="DUF3301"/>
    <property type="match status" value="1"/>
</dbReference>
<keyword evidence="1" id="KW-1133">Transmembrane helix</keyword>
<dbReference type="EMBL" id="RKHR01000003">
    <property type="protein sequence ID" value="ROS04935.1"/>
    <property type="molecule type" value="Genomic_DNA"/>
</dbReference>
<name>A0A3N2E037_9GAMM</name>
<organism evidence="2 3">
    <name type="scientific">Sinobacterium caligoides</name>
    <dbReference type="NCBI Taxonomy" id="933926"/>
    <lineage>
        <taxon>Bacteria</taxon>
        <taxon>Pseudomonadati</taxon>
        <taxon>Pseudomonadota</taxon>
        <taxon>Gammaproteobacteria</taxon>
        <taxon>Cellvibrionales</taxon>
        <taxon>Spongiibacteraceae</taxon>
        <taxon>Sinobacterium</taxon>
    </lineage>
</organism>
<comment type="caution">
    <text evidence="2">The sequence shown here is derived from an EMBL/GenBank/DDBJ whole genome shotgun (WGS) entry which is preliminary data.</text>
</comment>
<keyword evidence="1" id="KW-0472">Membrane</keyword>
<dbReference type="Proteomes" id="UP000275394">
    <property type="component" value="Unassembled WGS sequence"/>
</dbReference>
<keyword evidence="1" id="KW-0812">Transmembrane</keyword>
<evidence type="ECO:0000256" key="1">
    <source>
        <dbReference type="SAM" id="Phobius"/>
    </source>
</evidence>
<sequence>MFHIELMDLFLLLLAAFGYWYWASARKMREWVFGESKRYCEAEGVQLLDDCVALHRLWFKRDSQGNIRVWRAYQFEFSSTGDERYLGRVITLGKEIELFELQPYRIH</sequence>
<gene>
    <name evidence="2" type="ORF">EDC56_0452</name>
</gene>
<dbReference type="InterPro" id="IPR021732">
    <property type="entry name" value="DUF3301"/>
</dbReference>
<keyword evidence="3" id="KW-1185">Reference proteome</keyword>
<protein>
    <submittedName>
        <fullName evidence="2">Uncharacterized protein DUF3301</fullName>
    </submittedName>
</protein>
<dbReference type="AlphaFoldDB" id="A0A3N2E037"/>
<feature type="transmembrane region" description="Helical" evidence="1">
    <location>
        <begin position="6"/>
        <end position="23"/>
    </location>
</feature>
<dbReference type="RefSeq" id="WP_245980629.1">
    <property type="nucleotide sequence ID" value="NZ_RKHR01000003.1"/>
</dbReference>
<accession>A0A3N2E037</accession>
<evidence type="ECO:0000313" key="3">
    <source>
        <dbReference type="Proteomes" id="UP000275394"/>
    </source>
</evidence>
<proteinExistence type="predicted"/>